<dbReference type="RefSeq" id="WP_387722970.1">
    <property type="nucleotide sequence ID" value="NZ_JBIAPI010000009.1"/>
</dbReference>
<organism evidence="6 7">
    <name type="scientific">Nocardia suismassiliense</name>
    <dbReference type="NCBI Taxonomy" id="2077092"/>
    <lineage>
        <taxon>Bacteria</taxon>
        <taxon>Bacillati</taxon>
        <taxon>Actinomycetota</taxon>
        <taxon>Actinomycetes</taxon>
        <taxon>Mycobacteriales</taxon>
        <taxon>Nocardiaceae</taxon>
        <taxon>Nocardia</taxon>
    </lineage>
</organism>
<dbReference type="EMBL" id="JBIAPI010000009">
    <property type="protein sequence ID" value="MFF3227146.1"/>
    <property type="molecule type" value="Genomic_DNA"/>
</dbReference>
<evidence type="ECO:0000256" key="1">
    <source>
        <dbReference type="ARBA" id="ARBA00009437"/>
    </source>
</evidence>
<dbReference type="PRINTS" id="PR00039">
    <property type="entry name" value="HTHLYSR"/>
</dbReference>
<dbReference type="Gene3D" id="3.40.190.290">
    <property type="match status" value="1"/>
</dbReference>
<keyword evidence="4" id="KW-0804">Transcription</keyword>
<dbReference type="PROSITE" id="PS50931">
    <property type="entry name" value="HTH_LYSR"/>
    <property type="match status" value="1"/>
</dbReference>
<evidence type="ECO:0000313" key="7">
    <source>
        <dbReference type="Proteomes" id="UP001601948"/>
    </source>
</evidence>
<evidence type="ECO:0000256" key="3">
    <source>
        <dbReference type="ARBA" id="ARBA00023125"/>
    </source>
</evidence>
<name>A0ABW6R0X2_9NOCA</name>
<dbReference type="PANTHER" id="PTHR30126">
    <property type="entry name" value="HTH-TYPE TRANSCRIPTIONAL REGULATOR"/>
    <property type="match status" value="1"/>
</dbReference>
<dbReference type="InterPro" id="IPR000847">
    <property type="entry name" value="LysR_HTH_N"/>
</dbReference>
<dbReference type="CDD" id="cd05466">
    <property type="entry name" value="PBP2_LTTR_substrate"/>
    <property type="match status" value="1"/>
</dbReference>
<keyword evidence="3" id="KW-0238">DNA-binding</keyword>
<dbReference type="Gene3D" id="1.10.10.10">
    <property type="entry name" value="Winged helix-like DNA-binding domain superfamily/Winged helix DNA-binding domain"/>
    <property type="match status" value="1"/>
</dbReference>
<dbReference type="Pfam" id="PF03466">
    <property type="entry name" value="LysR_substrate"/>
    <property type="match status" value="1"/>
</dbReference>
<sequence length="318" mass="34683">MTVDKPPTLDVLRTFLAVYRTATFTGAAKLLAVTQPTVTNHIGALERQLGRELFERTAVGVTPTAYAHEMAAAFGDQLDQIDRFFLDEIAEAGIARTLHLGGPAEFTTSCLIPALAPFGDRLPRIEMEFGDFADLIAALTSGRLDLVVSTVRPRDEAVLAWPIADEEFWLVCAPQLAPATLDLDSIRRIPVVTYHRSLPIVRRYWTTIFGELPDLRLRAVLPNLFALQAAVVHGLGMSVLPSYLVHDQVAAGNLVRLDTTDIAPLNTLYLAARTADLNRRSGLRNAAALIVEAVKKHQNAITPKSVGYGNDPGNRSGR</sequence>
<keyword evidence="7" id="KW-1185">Reference proteome</keyword>
<gene>
    <name evidence="6" type="ORF">ACFYV7_30415</name>
</gene>
<dbReference type="SUPFAM" id="SSF53850">
    <property type="entry name" value="Periplasmic binding protein-like II"/>
    <property type="match status" value="1"/>
</dbReference>
<reference evidence="6 7" key="1">
    <citation type="submission" date="2024-10" db="EMBL/GenBank/DDBJ databases">
        <title>The Natural Products Discovery Center: Release of the First 8490 Sequenced Strains for Exploring Actinobacteria Biosynthetic Diversity.</title>
        <authorList>
            <person name="Kalkreuter E."/>
            <person name="Kautsar S.A."/>
            <person name="Yang D."/>
            <person name="Bader C.D."/>
            <person name="Teijaro C.N."/>
            <person name="Fluegel L."/>
            <person name="Davis C.M."/>
            <person name="Simpson J.R."/>
            <person name="Lauterbach L."/>
            <person name="Steele A.D."/>
            <person name="Gui C."/>
            <person name="Meng S."/>
            <person name="Li G."/>
            <person name="Viehrig K."/>
            <person name="Ye F."/>
            <person name="Su P."/>
            <person name="Kiefer A.F."/>
            <person name="Nichols A."/>
            <person name="Cepeda A.J."/>
            <person name="Yan W."/>
            <person name="Fan B."/>
            <person name="Jiang Y."/>
            <person name="Adhikari A."/>
            <person name="Zheng C.-J."/>
            <person name="Schuster L."/>
            <person name="Cowan T.M."/>
            <person name="Smanski M.J."/>
            <person name="Chevrette M.G."/>
            <person name="De Carvalho L.P.S."/>
            <person name="Shen B."/>
        </authorList>
    </citation>
    <scope>NUCLEOTIDE SEQUENCE [LARGE SCALE GENOMIC DNA]</scope>
    <source>
        <strain evidence="6 7">NPDC003040</strain>
    </source>
</reference>
<dbReference type="Pfam" id="PF00126">
    <property type="entry name" value="HTH_1"/>
    <property type="match status" value="1"/>
</dbReference>
<evidence type="ECO:0000256" key="4">
    <source>
        <dbReference type="ARBA" id="ARBA00023163"/>
    </source>
</evidence>
<dbReference type="Proteomes" id="UP001601948">
    <property type="component" value="Unassembled WGS sequence"/>
</dbReference>
<evidence type="ECO:0000313" key="6">
    <source>
        <dbReference type="EMBL" id="MFF3227146.1"/>
    </source>
</evidence>
<protein>
    <submittedName>
        <fullName evidence="6">LysR family transcriptional regulator</fullName>
    </submittedName>
</protein>
<feature type="domain" description="HTH lysR-type" evidence="5">
    <location>
        <begin position="7"/>
        <end position="64"/>
    </location>
</feature>
<comment type="caution">
    <text evidence="6">The sequence shown here is derived from an EMBL/GenBank/DDBJ whole genome shotgun (WGS) entry which is preliminary data.</text>
</comment>
<evidence type="ECO:0000259" key="5">
    <source>
        <dbReference type="PROSITE" id="PS50931"/>
    </source>
</evidence>
<keyword evidence="2" id="KW-0805">Transcription regulation</keyword>
<proteinExistence type="inferred from homology"/>
<comment type="similarity">
    <text evidence="1">Belongs to the LysR transcriptional regulatory family.</text>
</comment>
<dbReference type="InterPro" id="IPR005119">
    <property type="entry name" value="LysR_subst-bd"/>
</dbReference>
<dbReference type="PANTHER" id="PTHR30126:SF39">
    <property type="entry name" value="HTH-TYPE TRANSCRIPTIONAL REGULATOR CYSL"/>
    <property type="match status" value="1"/>
</dbReference>
<accession>A0ABW6R0X2</accession>
<dbReference type="InterPro" id="IPR036390">
    <property type="entry name" value="WH_DNA-bd_sf"/>
</dbReference>
<evidence type="ECO:0000256" key="2">
    <source>
        <dbReference type="ARBA" id="ARBA00023015"/>
    </source>
</evidence>
<dbReference type="SUPFAM" id="SSF46785">
    <property type="entry name" value="Winged helix' DNA-binding domain"/>
    <property type="match status" value="1"/>
</dbReference>
<dbReference type="InterPro" id="IPR036388">
    <property type="entry name" value="WH-like_DNA-bd_sf"/>
</dbReference>